<dbReference type="PANTHER" id="PTHR10956">
    <property type="entry name" value="60S RIBOSOMAL PROTEIN L31"/>
    <property type="match status" value="1"/>
</dbReference>
<evidence type="ECO:0000256" key="2">
    <source>
        <dbReference type="ARBA" id="ARBA00022980"/>
    </source>
</evidence>
<dbReference type="PANTHER" id="PTHR10956:SF0">
    <property type="entry name" value="60S RIBOSOMAL PROTEIN L31"/>
    <property type="match status" value="1"/>
</dbReference>
<keyword evidence="3 5" id="KW-0687">Ribonucleoprotein</keyword>
<organism evidence="6 7">
    <name type="scientific">Methanooceanicella nereidis</name>
    <dbReference type="NCBI Taxonomy" id="2052831"/>
    <lineage>
        <taxon>Archaea</taxon>
        <taxon>Methanobacteriati</taxon>
        <taxon>Methanobacteriota</taxon>
        <taxon>Stenosarchaea group</taxon>
        <taxon>Methanomicrobia</taxon>
        <taxon>Methanocellales</taxon>
        <taxon>Methanocellaceae</taxon>
        <taxon>Methanooceanicella</taxon>
    </lineage>
</organism>
<dbReference type="InterPro" id="IPR023621">
    <property type="entry name" value="Ribosomal_eL31_dom_sf"/>
</dbReference>
<dbReference type="SUPFAM" id="SSF54575">
    <property type="entry name" value="Ribosomal protein L31e"/>
    <property type="match status" value="1"/>
</dbReference>
<evidence type="ECO:0000256" key="1">
    <source>
        <dbReference type="ARBA" id="ARBA00010808"/>
    </source>
</evidence>
<dbReference type="AlphaFoldDB" id="A0AAP2RDL8"/>
<evidence type="ECO:0000256" key="5">
    <source>
        <dbReference type="HAMAP-Rule" id="MF_00410"/>
    </source>
</evidence>
<dbReference type="EMBL" id="PGCK01000008">
    <property type="protein sequence ID" value="MCD1295329.1"/>
    <property type="molecule type" value="Genomic_DNA"/>
</dbReference>
<keyword evidence="2 5" id="KW-0689">Ribosomal protein</keyword>
<dbReference type="SMART" id="SM01380">
    <property type="entry name" value="Ribosomal_L31e"/>
    <property type="match status" value="1"/>
</dbReference>
<comment type="caution">
    <text evidence="6">The sequence shown here is derived from an EMBL/GenBank/DDBJ whole genome shotgun (WGS) entry which is preliminary data.</text>
</comment>
<evidence type="ECO:0000313" key="7">
    <source>
        <dbReference type="Proteomes" id="UP001320159"/>
    </source>
</evidence>
<evidence type="ECO:0000256" key="4">
    <source>
        <dbReference type="ARBA" id="ARBA00035230"/>
    </source>
</evidence>
<comment type="similarity">
    <text evidence="1 5">Belongs to the eukaryotic ribosomal protein eL31 family.</text>
</comment>
<sequence>MAENEKTTGAVTEQIYTIPLREVKNYPTWKKSNKAVKVIREYLSRHMKVDESSIRINKSLNEAVWSKGIEKPPSKVRVKAIKAEDGIVEADVIGSE</sequence>
<dbReference type="GO" id="GO:0002181">
    <property type="term" value="P:cytoplasmic translation"/>
    <property type="evidence" value="ECO:0007669"/>
    <property type="project" value="TreeGrafter"/>
</dbReference>
<dbReference type="Proteomes" id="UP001320159">
    <property type="component" value="Unassembled WGS sequence"/>
</dbReference>
<dbReference type="CDD" id="cd00463">
    <property type="entry name" value="Ribosomal_L31e"/>
    <property type="match status" value="1"/>
</dbReference>
<dbReference type="GO" id="GO:0022625">
    <property type="term" value="C:cytosolic large ribosomal subunit"/>
    <property type="evidence" value="ECO:0007669"/>
    <property type="project" value="TreeGrafter"/>
</dbReference>
<dbReference type="GO" id="GO:0003735">
    <property type="term" value="F:structural constituent of ribosome"/>
    <property type="evidence" value="ECO:0007669"/>
    <property type="project" value="InterPro"/>
</dbReference>
<dbReference type="HAMAP" id="MF_00410">
    <property type="entry name" value="Ribosomal_eL31"/>
    <property type="match status" value="1"/>
</dbReference>
<dbReference type="InterPro" id="IPR000054">
    <property type="entry name" value="Ribosomal_eL31"/>
</dbReference>
<dbReference type="RefSeq" id="WP_230742183.1">
    <property type="nucleotide sequence ID" value="NZ_PGCK01000008.1"/>
</dbReference>
<gene>
    <name evidence="5" type="primary">rpl31e</name>
    <name evidence="6" type="ORF">CUJ83_09990</name>
</gene>
<dbReference type="NCBIfam" id="NF002258">
    <property type="entry name" value="PRK01192.1-1"/>
    <property type="match status" value="1"/>
</dbReference>
<protein>
    <recommendedName>
        <fullName evidence="4 5">Large ribosomal subunit protein eL31</fullName>
    </recommendedName>
</protein>
<dbReference type="Gene3D" id="3.10.440.10">
    <property type="match status" value="1"/>
</dbReference>
<reference evidence="6 7" key="1">
    <citation type="submission" date="2017-11" db="EMBL/GenBank/DDBJ databases">
        <title>Isolation and Characterization of Family Methanocellaceae Species from Potential Methane Hydrate Area Offshore Southwestern Taiwan.</title>
        <authorList>
            <person name="Zhang W.-L."/>
            <person name="Chen W.-C."/>
            <person name="Lai M.-C."/>
            <person name="Chen S.-C."/>
        </authorList>
    </citation>
    <scope>NUCLEOTIDE SEQUENCE [LARGE SCALE GENOMIC DNA]</scope>
    <source>
        <strain evidence="6 7">CWC-04</strain>
    </source>
</reference>
<evidence type="ECO:0000256" key="3">
    <source>
        <dbReference type="ARBA" id="ARBA00023274"/>
    </source>
</evidence>
<proteinExistence type="inferred from homology"/>
<name>A0AAP2RDL8_9EURY</name>
<accession>A0AAP2RDL8</accession>
<dbReference type="Pfam" id="PF01198">
    <property type="entry name" value="Ribosomal_L31e"/>
    <property type="match status" value="1"/>
</dbReference>
<keyword evidence="7" id="KW-1185">Reference proteome</keyword>
<evidence type="ECO:0000313" key="6">
    <source>
        <dbReference type="EMBL" id="MCD1295329.1"/>
    </source>
</evidence>